<dbReference type="Proteomes" id="UP001148018">
    <property type="component" value="Unassembled WGS sequence"/>
</dbReference>
<accession>A0A9Q0EVR7</accession>
<dbReference type="EMBL" id="JANIIK010000034">
    <property type="protein sequence ID" value="KAJ3614325.1"/>
    <property type="molecule type" value="Genomic_DNA"/>
</dbReference>
<evidence type="ECO:0008006" key="5">
    <source>
        <dbReference type="Google" id="ProtNLM"/>
    </source>
</evidence>
<comment type="caution">
    <text evidence="3">The sequence shown here is derived from an EMBL/GenBank/DDBJ whole genome shotgun (WGS) entry which is preliminary data.</text>
</comment>
<organism evidence="3 4">
    <name type="scientific">Muraenolepis orangiensis</name>
    <name type="common">Patagonian moray cod</name>
    <dbReference type="NCBI Taxonomy" id="630683"/>
    <lineage>
        <taxon>Eukaryota</taxon>
        <taxon>Metazoa</taxon>
        <taxon>Chordata</taxon>
        <taxon>Craniata</taxon>
        <taxon>Vertebrata</taxon>
        <taxon>Euteleostomi</taxon>
        <taxon>Actinopterygii</taxon>
        <taxon>Neopterygii</taxon>
        <taxon>Teleostei</taxon>
        <taxon>Neoteleostei</taxon>
        <taxon>Acanthomorphata</taxon>
        <taxon>Zeiogadaria</taxon>
        <taxon>Gadariae</taxon>
        <taxon>Gadiformes</taxon>
        <taxon>Muraenolepidoidei</taxon>
        <taxon>Muraenolepididae</taxon>
        <taxon>Muraenolepis</taxon>
    </lineage>
</organism>
<feature type="region of interest" description="Disordered" evidence="1">
    <location>
        <begin position="225"/>
        <end position="245"/>
    </location>
</feature>
<feature type="chain" id="PRO_5040424596" description="Amelotin" evidence="2">
    <location>
        <begin position="20"/>
        <end position="245"/>
    </location>
</feature>
<feature type="signal peptide" evidence="2">
    <location>
        <begin position="1"/>
        <end position="19"/>
    </location>
</feature>
<evidence type="ECO:0000256" key="1">
    <source>
        <dbReference type="SAM" id="MobiDB-lite"/>
    </source>
</evidence>
<gene>
    <name evidence="3" type="ORF">NHX12_017899</name>
</gene>
<evidence type="ECO:0000313" key="4">
    <source>
        <dbReference type="Proteomes" id="UP001148018"/>
    </source>
</evidence>
<keyword evidence="4" id="KW-1185">Reference proteome</keyword>
<keyword evidence="2" id="KW-0732">Signal</keyword>
<reference evidence="3" key="1">
    <citation type="submission" date="2022-07" db="EMBL/GenBank/DDBJ databases">
        <title>Chromosome-level genome of Muraenolepis orangiensis.</title>
        <authorList>
            <person name="Kim J."/>
        </authorList>
    </citation>
    <scope>NUCLEOTIDE SEQUENCE</scope>
    <source>
        <strain evidence="3">KU_S4_2022</strain>
        <tissue evidence="3">Muscle</tissue>
    </source>
</reference>
<dbReference type="AlphaFoldDB" id="A0A9Q0EVR7"/>
<sequence length="245" mass="24601">MFGMLCLILHTALTLVVEGGVSSGSGEVAGGNGGGNNNKNVVGGGGVGGAGAGINGIPQNGLQPLKFQVVPIGGSFFIQPFGNALPPQVPRQQQQQQLVPFGPFQQGAGGFFLGPQGAANLIPQAQGHVIQAGAAGGGGLPLYTVLSQGGPGGNVIGGRQGPMFFQGQQLQLVPFNQQIQNQQQQPGGVLGGGGNGAAGWARVKRSVAAHPRRAQVMAAMEATAAPMGAEEEESSGMDTEEQMTN</sequence>
<protein>
    <recommendedName>
        <fullName evidence="5">Amelotin</fullName>
    </recommendedName>
</protein>
<name>A0A9Q0EVR7_9TELE</name>
<feature type="compositionally biased region" description="Acidic residues" evidence="1">
    <location>
        <begin position="229"/>
        <end position="245"/>
    </location>
</feature>
<evidence type="ECO:0000256" key="2">
    <source>
        <dbReference type="SAM" id="SignalP"/>
    </source>
</evidence>
<evidence type="ECO:0000313" key="3">
    <source>
        <dbReference type="EMBL" id="KAJ3614325.1"/>
    </source>
</evidence>
<proteinExistence type="predicted"/>